<evidence type="ECO:0000256" key="1">
    <source>
        <dbReference type="SAM" id="MobiDB-lite"/>
    </source>
</evidence>
<keyword evidence="3" id="KW-1185">Reference proteome</keyword>
<evidence type="ECO:0000313" key="3">
    <source>
        <dbReference type="Proteomes" id="UP000815677"/>
    </source>
</evidence>
<accession>A0ABQ0L1W2</accession>
<protein>
    <submittedName>
        <fullName evidence="2">Uncharacterized protein</fullName>
    </submittedName>
</protein>
<name>A0ABQ0L1W2_MYCCL</name>
<organism evidence="2 3">
    <name type="scientific">Mycena chlorophos</name>
    <name type="common">Agaric fungus</name>
    <name type="synonym">Agaricus chlorophos</name>
    <dbReference type="NCBI Taxonomy" id="658473"/>
    <lineage>
        <taxon>Eukaryota</taxon>
        <taxon>Fungi</taxon>
        <taxon>Dikarya</taxon>
        <taxon>Basidiomycota</taxon>
        <taxon>Agaricomycotina</taxon>
        <taxon>Agaricomycetes</taxon>
        <taxon>Agaricomycetidae</taxon>
        <taxon>Agaricales</taxon>
        <taxon>Marasmiineae</taxon>
        <taxon>Mycenaceae</taxon>
        <taxon>Mycena</taxon>
    </lineage>
</organism>
<feature type="region of interest" description="Disordered" evidence="1">
    <location>
        <begin position="25"/>
        <end position="45"/>
    </location>
</feature>
<reference evidence="2" key="1">
    <citation type="submission" date="2014-09" db="EMBL/GenBank/DDBJ databases">
        <title>Genome sequence of the luminous mushroom Mycena chlorophos for searching fungal bioluminescence genes.</title>
        <authorList>
            <person name="Tanaka Y."/>
            <person name="Kasuga D."/>
            <person name="Oba Y."/>
            <person name="Hase S."/>
            <person name="Sato K."/>
            <person name="Oba Y."/>
            <person name="Sakakibara Y."/>
        </authorList>
    </citation>
    <scope>NUCLEOTIDE SEQUENCE</scope>
</reference>
<gene>
    <name evidence="2" type="ORF">MCHLO_02102</name>
</gene>
<dbReference type="EMBL" id="DF839777">
    <property type="protein sequence ID" value="GAT44482.1"/>
    <property type="molecule type" value="Genomic_DNA"/>
</dbReference>
<evidence type="ECO:0000313" key="2">
    <source>
        <dbReference type="EMBL" id="GAT44482.1"/>
    </source>
</evidence>
<dbReference type="Proteomes" id="UP000815677">
    <property type="component" value="Unassembled WGS sequence"/>
</dbReference>
<proteinExistence type="predicted"/>
<sequence length="215" mass="25121">MGRKALYLTQQDKATAKAIQKASWEKSKGGRITRAQERAASSRRRTTVARIPRLLPPPSAVYVWLKRQDHTKLTNKPAFLKAVQDGYDSTPIAHWLEDPLFEVPVPEEYGLGRKGSTYSAETHRLVCVVHARRMLALQAREAARRRLEDRGRVDAMASWRNQVQHLVYLWDKHKNSTHRYDPSTQSREHAMWMVYMHWLAVEIDRLYHLKFLNTH</sequence>